<dbReference type="GO" id="GO:0008270">
    <property type="term" value="F:zinc ion binding"/>
    <property type="evidence" value="ECO:0007669"/>
    <property type="project" value="InterPro"/>
</dbReference>
<keyword evidence="32" id="KW-0720">Serine protease</keyword>
<evidence type="ECO:0000256" key="20">
    <source>
        <dbReference type="ARBA" id="ARBA00022632"/>
    </source>
</evidence>
<evidence type="ECO:0000256" key="34">
    <source>
        <dbReference type="ARBA" id="ARBA00022840"/>
    </source>
</evidence>
<keyword evidence="12" id="KW-0696">RNA-directed RNA polymerase</keyword>
<dbReference type="GO" id="GO:0034220">
    <property type="term" value="P:monoatomic ion transmembrane transport"/>
    <property type="evidence" value="ECO:0007669"/>
    <property type="project" value="UniProtKB-KW"/>
</dbReference>
<keyword evidence="11" id="KW-1113">Inhibition of host RLR pathway by virus</keyword>
<keyword evidence="48" id="KW-0325">Glycoprotein</keyword>
<dbReference type="Pfam" id="PF08300">
    <property type="entry name" value="HCV_NS5a_1a"/>
    <property type="match status" value="1"/>
</dbReference>
<evidence type="ECO:0000256" key="58">
    <source>
        <dbReference type="ARBA" id="ARBA00047984"/>
    </source>
</evidence>
<dbReference type="InterPro" id="IPR002166">
    <property type="entry name" value="RNA_pol_HCV"/>
</dbReference>
<dbReference type="InterPro" id="IPR043502">
    <property type="entry name" value="DNA/RNA_pol_sf"/>
</dbReference>
<evidence type="ECO:0000259" key="63">
    <source>
        <dbReference type="PROSITE" id="PS51194"/>
    </source>
</evidence>
<dbReference type="GO" id="GO:0033650">
    <property type="term" value="C:host cell mitochondrion"/>
    <property type="evidence" value="ECO:0007669"/>
    <property type="project" value="UniProtKB-SubCell"/>
</dbReference>
<dbReference type="GO" id="GO:0005524">
    <property type="term" value="F:ATP binding"/>
    <property type="evidence" value="ECO:0007669"/>
    <property type="project" value="UniProtKB-KW"/>
</dbReference>
<dbReference type="SMART" id="SM00487">
    <property type="entry name" value="DEXDc"/>
    <property type="match status" value="1"/>
</dbReference>
<keyword evidence="25" id="KW-0053">Apoptosis</keyword>
<dbReference type="GO" id="GO:0005198">
    <property type="term" value="F:structural molecule activity"/>
    <property type="evidence" value="ECO:0007669"/>
    <property type="project" value="InterPro"/>
</dbReference>
<keyword evidence="50" id="KW-1041">Host lipid droplet</keyword>
<evidence type="ECO:0000256" key="44">
    <source>
        <dbReference type="ARBA" id="ARBA00023086"/>
    </source>
</evidence>
<evidence type="ECO:0000256" key="39">
    <source>
        <dbReference type="ARBA" id="ARBA00022953"/>
    </source>
</evidence>
<dbReference type="GeneID" id="37617216"/>
<evidence type="ECO:0000256" key="1">
    <source>
        <dbReference type="ARBA" id="ARBA00004147"/>
    </source>
</evidence>
<evidence type="ECO:0000256" key="59">
    <source>
        <dbReference type="SAM" id="MobiDB-lite"/>
    </source>
</evidence>
<keyword evidence="41" id="KW-1182">Viral ion channel</keyword>
<evidence type="ECO:0000256" key="48">
    <source>
        <dbReference type="ARBA" id="ARBA00023180"/>
    </source>
</evidence>
<dbReference type="Gene3D" id="2.40.10.120">
    <property type="match status" value="1"/>
</dbReference>
<dbReference type="InterPro" id="IPR027417">
    <property type="entry name" value="P-loop_NTPase"/>
</dbReference>
<evidence type="ECO:0000256" key="42">
    <source>
        <dbReference type="ARBA" id="ARBA00023050"/>
    </source>
</evidence>
<dbReference type="CDD" id="cd23202">
    <property type="entry name" value="Hepacivirus_RdRp"/>
    <property type="match status" value="1"/>
</dbReference>
<evidence type="ECO:0000256" key="17">
    <source>
        <dbReference type="ARBA" id="ARBA00022562"/>
    </source>
</evidence>
<accession>R9QT72</accession>
<dbReference type="KEGG" id="vg:37617216"/>
<evidence type="ECO:0000256" key="57">
    <source>
        <dbReference type="ARBA" id="ARBA00047631"/>
    </source>
</evidence>
<keyword evidence="13" id="KW-1168">Fusion of virus membrane with host membrane</keyword>
<keyword evidence="42" id="KW-1072">Activation of host autophagy by virus</keyword>
<evidence type="ECO:0000256" key="52">
    <source>
        <dbReference type="ARBA" id="ARBA00023258"/>
    </source>
</evidence>
<evidence type="ECO:0000256" key="14">
    <source>
        <dbReference type="ARBA" id="ARBA00022510"/>
    </source>
</evidence>
<dbReference type="GO" id="GO:0004252">
    <property type="term" value="F:serine-type endopeptidase activity"/>
    <property type="evidence" value="ECO:0007669"/>
    <property type="project" value="InterPro"/>
</dbReference>
<evidence type="ECO:0000256" key="12">
    <source>
        <dbReference type="ARBA" id="ARBA00022484"/>
    </source>
</evidence>
<dbReference type="GO" id="GO:0046718">
    <property type="term" value="P:symbiont entry into host cell"/>
    <property type="evidence" value="ECO:0007669"/>
    <property type="project" value="UniProtKB-KW"/>
</dbReference>
<dbReference type="InterPro" id="IPR001490">
    <property type="entry name" value="HCV_NS4b"/>
</dbReference>
<evidence type="ECO:0000256" key="9">
    <source>
        <dbReference type="ARBA" id="ARBA00020107"/>
    </source>
</evidence>
<evidence type="ECO:0000256" key="24">
    <source>
        <dbReference type="ARBA" id="ARBA00022695"/>
    </source>
</evidence>
<dbReference type="GO" id="GO:0003968">
    <property type="term" value="F:RNA-directed RNA polymerase activity"/>
    <property type="evidence" value="ECO:0007669"/>
    <property type="project" value="UniProtKB-KW"/>
</dbReference>
<keyword evidence="44" id="KW-0543">Viral nucleoprotein</keyword>
<evidence type="ECO:0000256" key="51">
    <source>
        <dbReference type="ARBA" id="ARBA00023200"/>
    </source>
</evidence>
<dbReference type="GO" id="GO:0019087">
    <property type="term" value="P:symbiont-mediated transformation of host cell"/>
    <property type="evidence" value="ECO:0007669"/>
    <property type="project" value="InterPro"/>
</dbReference>
<feature type="domain" description="Peptidase S29" evidence="65">
    <location>
        <begin position="882"/>
        <end position="1063"/>
    </location>
</feature>
<evidence type="ECO:0000256" key="43">
    <source>
        <dbReference type="ARBA" id="ARBA00023065"/>
    </source>
</evidence>
<keyword evidence="15" id="KW-0597">Phosphoprotein</keyword>
<dbReference type="GO" id="GO:0039520">
    <property type="term" value="P:symbiont-mediated activation of host autophagy"/>
    <property type="evidence" value="ECO:0007669"/>
    <property type="project" value="UniProtKB-KW"/>
</dbReference>
<evidence type="ECO:0000313" key="66">
    <source>
        <dbReference type="EMBL" id="AGC52836.1"/>
    </source>
</evidence>
<dbReference type="Gene3D" id="3.30.70.270">
    <property type="match status" value="2"/>
</dbReference>
<dbReference type="GO" id="GO:0052170">
    <property type="term" value="P:symbiont-mediated suppression of host innate immune response"/>
    <property type="evidence" value="ECO:0007669"/>
    <property type="project" value="UniProtKB-KW"/>
</dbReference>
<evidence type="ECO:0000256" key="32">
    <source>
        <dbReference type="ARBA" id="ARBA00022825"/>
    </source>
</evidence>
<evidence type="ECO:0000256" key="2">
    <source>
        <dbReference type="ARBA" id="ARBA00004153"/>
    </source>
</evidence>
<sequence>MTFKRVVTNKKNKNKSNNPRNVPRSRPRAKKLGVVVNGVYRPLYPVGPRISGPSGRRRPTRDYRYLGSNRGGRIPIIDPLLGAASELVFPRLNMVPNDPRLRSRNLGHVVDGALGLVGDVLQAVPIVGPLVGGLGHGIARGVRLVEDGVNFFTRPFGLVFFLILCLPVAVEPKPLRRYQAEGMNNSLAVTNCCSRDQVVYCTELMCVHEPGCVICTPGKCWLVSSPMTSYHPDHAGQDPVLASHIDFLTGAAIACDAFGAAEICGVAIVLTEWVSTNLPLRVNLQDSDCYLIVDSGAEPGLIGFFHWLTSEFSAVSLMVASIVKIPQAVVNLFADIHFGVLAGVLYFAAQGNWVKVIIVVASYVEASVAAPVGSLHWQCSSWLAPKPCPLFIEDRELVSAYCYTPLVVPVPIPSTYQVTLPQRRWGCAFEWRNGTITCCSDRKVDRRCVACSSDCSWHDPLLTYERCGRIPVLTTASLDGPPGCQNRVSGAIIAPSHIVHRLAGVWKQLTLRDDEVSFTIWYNASFADNPPYVWARLPYAPQVWRSYWASVPAGFYSEVRDLSTGLVSKDRNQDYQVIYSAAAFVNLHGLATRVLVALLLALVGSRWVLLLYCLGLHISYSYAQPPLLYASLSICNTTWEAIPRFLMGFRFGKVAAFLLCPNVVTFLLLLPINPVEAFSSECALVAVTGALGLVASGSLAFSAPKISYTLGFFSETVLAFGEMVFKKHSRIVFATLFLWPTLLYEVANCYCVVVLSAYALSKLCYFLLPIHTSRDLAWWITKASLLGRWLGSKLQALLLVLGADREMWLYKHLGDLAEDPEPTAVPYVDPYFPLEVQVEFHYDHARQHACRSIINGKPVFCRMGDLVAAGVGPVPPGFQLSSPVAAYRVSSRGWVSTLKCCITGVDSQGGSGQVHIFSGPTRTWMGFTYGDKTITANHGARGRRMCGPMGPQGPISTFPDLDIAIYPKVHTSTNLEPCTCSPTEAFLVLKDGSVKPVVKVNDQRWAPLGHLPLNLCRGSSGAPLLCSQSHVVGIFLAVHKVMSTVSGIKVQPMDPRFIARAAEAPPSQLAEAPPVPKEQKIVNLVAPTGSGKSTKIPLEYMRKGWNVLVLNPSVATVLAMEPYMTSEFKTPPNIMAGETTISRGSRLTYCTYGRFLAGESLARYDVMMCDECHSNDSTSILGIGKVLSMLPTTKVKLCILATATPPGCAVTPHPNVDETPLPEEGDLELVKGRWIVFDTLRTGRHLIFMPSKARCEDIAKALNAANIKAVAYYRGVNLGVIPREGNVVVVATDALMTGYTGNFDSVIDSCVSVSEVINFDFDPTFVVSLCSTQSTAITRIQRRGRTGRGKPGIYRYAAPPPGGSDEVPLSSVVAAYDAGIAYFGLTPAEISVYLTAFQQQAGTGTFHASLGNWCDFFASLPPPSHADLHRAKIQADNWEYLTAVAYSLMREARAQPPDDSPRWKGLTGKGEAFLLYRLDGPSNHCKEHPNCERLRACFDEELASWTGGLLGASAGLLLLYAATDTFGYFACTSSFNVVCRPELRLNETIDEPAIELEECALDWAADYLPYCQSKLAEWRVGLQRGWRAFSEKEHVSLLNDLSESNLASILGCLQYFSGLFTLSANPVVASAMSFTGMFVTPLPMLVKSFLALLGGVLAARIAPMRSSTCFVASSLLGCAVSSFTLPAMVADLLSGYTAASHSAVCAMKVLSGTMPTSDEVVGLLAAVVNPTAAAGGIAVGALCYYFSKDANNAWQNRMLSMLSKQTVCNNYFLESQDLRETLTNLLASLTPWALLKRLMDWIQEPSDEPCTDSIFGEMLVSAYNFLRFLVEALRGLVSGLLSIPAVPYVSCSNTWKGLFTCDGQITVTCGCGAETLWQVRDSQAKPISVPRKCCSWWSGGVPINPTYSGAPRPLANNPKKFVIPRGYYQYIEYESRGNEIWAIATTSPETPISLSVPKVSAAVKVDGVLINPWAGHCKTDWKGVVKFKGRMLHLPICISNPAISHPETLQPLPDAMPEIPGIAPAQPDPRKNMRLEDRRQVVARALCTNKVQTENGVVDVRVATHAELDSVTAPGFGNTPAGLSITHIWPPVLTPPQPQPQPPPKEGKKGLTLEEIEALCERAAAAGTADMMMMSSGMEHLGPSDGKSDDSGTSMPPLEDSEEELTALSRPIISPLTGGNPMIGEDGSWETMETCTYSYVWANFTPSTRVPRLASAIAVATRGLAQVRSKAYATRPEEITLRIGKVTKWRERKKDETLERWYQVARSKARNVRSREMTFSEMASLTRAKCARSHLTGLTGKEVKDETARAKELVMAVYNNLPEISEDHRTVTIMPKVEVFAITPEKPTRKPPRIIAYPPLETRCVEKLVLGHIAPKVVKAVCGKAYGFDYTPQTRVKRMVQMWQKFKNPVGFTCDTVCFDSTITPEDVKEEEEIYCSAQIGDKTRERIRALSTLYAGGPMRTQDGQYAGVRNCRASGVFTTSSSNTITCWVKANAALTRAGFKEWDLLVNGDDCVIVAESDGLEVDVNRCKSFSMWMKAYGCPQDETPEPQYSLEQLTSCSSNVSVALLKDGSQMYYLTRDCRIPLARCIMEGKGSNPLGAWIGFLIQHAPSLWASRVIAVHFLRYLLYCDPLPRFLEFDWWGNTWALPLEHLPEVLEALHGPELWSVSTYTPLEVARVSKALQDMTSPPLRWWRKSAREVRVNCMRRGGLLKRLAMRLLWWDHHVNMPPLDKDIISKYKTFNYNDFYVDPEDFYKKKNINLIATYCISMAALIATIGFLI</sequence>
<evidence type="ECO:0000256" key="38">
    <source>
        <dbReference type="ARBA" id="ARBA00022884"/>
    </source>
</evidence>
<dbReference type="InterPro" id="IPR007094">
    <property type="entry name" value="RNA-dir_pol_PSvirus"/>
</dbReference>
<keyword evidence="26" id="KW-0479">Metal-binding</keyword>
<dbReference type="RefSeq" id="YP_009506359.1">
    <property type="nucleotide sequence ID" value="NC_038428.1"/>
</dbReference>
<dbReference type="SUPFAM" id="SSF52540">
    <property type="entry name" value="P-loop containing nucleoside triphosphate hydrolases"/>
    <property type="match status" value="2"/>
</dbReference>
<evidence type="ECO:0000256" key="28">
    <source>
        <dbReference type="ARBA" id="ARBA00022801"/>
    </source>
</evidence>
<feature type="transmembrane region" description="Helical" evidence="60">
    <location>
        <begin position="2760"/>
        <end position="2780"/>
    </location>
</feature>
<dbReference type="Gene3D" id="2.20.25.210">
    <property type="entry name" value="Hepatitis C NS5A, domain 1B"/>
    <property type="match status" value="1"/>
</dbReference>
<dbReference type="GO" id="GO:0044167">
    <property type="term" value="C:host cell endoplasmic reticulum membrane"/>
    <property type="evidence" value="ECO:0007669"/>
    <property type="project" value="UniProtKB-SubCell"/>
</dbReference>
<dbReference type="Pfam" id="PF01542">
    <property type="entry name" value="HCV_core"/>
    <property type="match status" value="1"/>
</dbReference>
<keyword evidence="17" id="KW-1048">Host nucleus</keyword>
<evidence type="ECO:0000256" key="60">
    <source>
        <dbReference type="SAM" id="Phobius"/>
    </source>
</evidence>
<dbReference type="InterPro" id="IPR014001">
    <property type="entry name" value="Helicase_ATP-bd"/>
</dbReference>
<evidence type="ECO:0000256" key="45">
    <source>
        <dbReference type="ARBA" id="ARBA00023136"/>
    </source>
</evidence>
<evidence type="ECO:0000256" key="55">
    <source>
        <dbReference type="ARBA" id="ARBA00023296"/>
    </source>
</evidence>
<evidence type="ECO:0000256" key="10">
    <source>
        <dbReference type="ARBA" id="ARBA00022448"/>
    </source>
</evidence>
<dbReference type="InterPro" id="IPR054175">
    <property type="entry name" value="NS3_helicase_C"/>
</dbReference>
<evidence type="ECO:0000256" key="53">
    <source>
        <dbReference type="ARBA" id="ARBA00023274"/>
    </source>
</evidence>
<evidence type="ECO:0000256" key="30">
    <source>
        <dbReference type="ARBA" id="ARBA00022806"/>
    </source>
</evidence>
<keyword evidence="21" id="KW-0645">Protease</keyword>
<organism evidence="66 67">
    <name type="scientific">Hepacivirus rhabdomysis</name>
    <dbReference type="NCBI Taxonomy" id="3052238"/>
    <lineage>
        <taxon>Viruses</taxon>
        <taxon>Riboviria</taxon>
        <taxon>Orthornavirae</taxon>
        <taxon>Kitrinoviricota</taxon>
        <taxon>Flasuviricetes</taxon>
        <taxon>Amarillovirales</taxon>
        <taxon>Flaviviridae</taxon>
        <taxon>Hepacivirus</taxon>
    </lineage>
</organism>
<evidence type="ECO:0000256" key="36">
    <source>
        <dbReference type="ARBA" id="ARBA00022870"/>
    </source>
</evidence>
<evidence type="ECO:0000259" key="64">
    <source>
        <dbReference type="PROSITE" id="PS51693"/>
    </source>
</evidence>
<evidence type="ECO:0000256" key="19">
    <source>
        <dbReference type="ARBA" id="ARBA00022595"/>
    </source>
</evidence>
<feature type="transmembrane region" description="Helical" evidence="60">
    <location>
        <begin position="737"/>
        <end position="760"/>
    </location>
</feature>
<keyword evidence="18" id="KW-0945">Host-virus interaction</keyword>
<evidence type="ECO:0000256" key="27">
    <source>
        <dbReference type="ARBA" id="ARBA00022741"/>
    </source>
</evidence>
<dbReference type="GO" id="GO:0044186">
    <property type="term" value="C:host cell lipid droplet"/>
    <property type="evidence" value="ECO:0007669"/>
    <property type="project" value="UniProtKB-SubCell"/>
</dbReference>
<evidence type="ECO:0000256" key="11">
    <source>
        <dbReference type="ARBA" id="ARBA00022482"/>
    </source>
</evidence>
<evidence type="ECO:0000256" key="21">
    <source>
        <dbReference type="ARBA" id="ARBA00022670"/>
    </source>
</evidence>
<keyword evidence="19" id="KW-1162">Viral penetration into host cytoplasm</keyword>
<evidence type="ECO:0000259" key="65">
    <source>
        <dbReference type="PROSITE" id="PS51822"/>
    </source>
</evidence>
<evidence type="ECO:0000256" key="4">
    <source>
        <dbReference type="ARBA" id="ARBA00004192"/>
    </source>
</evidence>
<comment type="catalytic activity">
    <reaction evidence="58">
        <text>ATP + H2O = ADP + phosphate + H(+)</text>
        <dbReference type="Rhea" id="RHEA:13065"/>
        <dbReference type="ChEBI" id="CHEBI:15377"/>
        <dbReference type="ChEBI" id="CHEBI:15378"/>
        <dbReference type="ChEBI" id="CHEBI:30616"/>
        <dbReference type="ChEBI" id="CHEBI:43474"/>
        <dbReference type="ChEBI" id="CHEBI:456216"/>
        <dbReference type="EC" id="3.6.4.13"/>
    </reaction>
</comment>
<evidence type="ECO:0000256" key="5">
    <source>
        <dbReference type="ARBA" id="ARBA00004291"/>
    </source>
</evidence>
<dbReference type="GO" id="GO:0019031">
    <property type="term" value="C:viral envelope"/>
    <property type="evidence" value="ECO:0007669"/>
    <property type="project" value="UniProtKB-KW"/>
</dbReference>
<keyword evidence="55" id="KW-1160">Virus entry into host cell</keyword>
<dbReference type="EMBL" id="KC411806">
    <property type="protein sequence ID" value="AGC52836.1"/>
    <property type="molecule type" value="Genomic_RNA"/>
</dbReference>
<evidence type="ECO:0000256" key="15">
    <source>
        <dbReference type="ARBA" id="ARBA00022553"/>
    </source>
</evidence>
<keyword evidence="28" id="KW-0378">Hydrolase</keyword>
<dbReference type="PROSITE" id="PS50507">
    <property type="entry name" value="RDRP_SSRNA_POS"/>
    <property type="match status" value="1"/>
</dbReference>
<keyword evidence="56" id="KW-0407">Ion channel</keyword>
<keyword evidence="47" id="KW-1015">Disulfide bond</keyword>
<dbReference type="SUPFAM" id="SSF50494">
    <property type="entry name" value="Trypsin-like serine proteases"/>
    <property type="match status" value="1"/>
</dbReference>
<keyword evidence="49" id="KW-1038">Host endoplasmic reticulum</keyword>
<evidence type="ECO:0000259" key="62">
    <source>
        <dbReference type="PROSITE" id="PS51192"/>
    </source>
</evidence>
<keyword evidence="10" id="KW-0813">Transport</keyword>
<dbReference type="PROSITE" id="PS51192">
    <property type="entry name" value="HELICASE_ATP_BIND_1"/>
    <property type="match status" value="1"/>
</dbReference>
<name>R9QT72_9FLAV</name>
<dbReference type="GO" id="GO:0019062">
    <property type="term" value="P:virion attachment to host cell"/>
    <property type="evidence" value="ECO:0007669"/>
    <property type="project" value="UniProtKB-KW"/>
</dbReference>
<feature type="domain" description="Peptidase C18" evidence="64">
    <location>
        <begin position="757"/>
        <end position="881"/>
    </location>
</feature>
<dbReference type="Gene3D" id="2.40.10.10">
    <property type="entry name" value="Trypsin-like serine proteases"/>
    <property type="match status" value="1"/>
</dbReference>
<dbReference type="GO" id="GO:0019013">
    <property type="term" value="C:viral nucleocapsid"/>
    <property type="evidence" value="ECO:0007669"/>
    <property type="project" value="UniProtKB-KW"/>
</dbReference>
<dbReference type="SUPFAM" id="SSF56672">
    <property type="entry name" value="DNA/RNA polymerases"/>
    <property type="match status" value="1"/>
</dbReference>
<dbReference type="InterPro" id="IPR043504">
    <property type="entry name" value="Peptidase_S1_PA_chymotrypsin"/>
</dbReference>
<dbReference type="Pfam" id="PF00998">
    <property type="entry name" value="RdRP_3"/>
    <property type="match status" value="1"/>
</dbReference>
<dbReference type="Pfam" id="PF01001">
    <property type="entry name" value="HCV_NS4b"/>
    <property type="match status" value="1"/>
</dbReference>
<keyword evidence="36" id="KW-1043">Host membrane</keyword>
<keyword evidence="39" id="KW-0693">Viral RNA replication</keyword>
<evidence type="ECO:0000256" key="35">
    <source>
        <dbReference type="ARBA" id="ARBA00022844"/>
    </source>
</evidence>
<evidence type="ECO:0000256" key="3">
    <source>
        <dbReference type="ARBA" id="ARBA00004181"/>
    </source>
</evidence>
<dbReference type="Pfam" id="PF07652">
    <property type="entry name" value="Flavi_DEAD"/>
    <property type="match status" value="1"/>
</dbReference>
<keyword evidence="53" id="KW-0687">Ribonucleoprotein</keyword>
<feature type="transmembrane region" description="Helical" evidence="60">
    <location>
        <begin position="682"/>
        <end position="700"/>
    </location>
</feature>
<keyword evidence="31" id="KW-0788">Thiol protease</keyword>
<keyword evidence="40 60" id="KW-1133">Transmembrane helix</keyword>
<evidence type="ECO:0000256" key="50">
    <source>
        <dbReference type="ARBA" id="ARBA00023190"/>
    </source>
</evidence>
<dbReference type="PROSITE" id="PS51194">
    <property type="entry name" value="HELICASE_CTER"/>
    <property type="match status" value="1"/>
</dbReference>
<evidence type="ECO:0000256" key="25">
    <source>
        <dbReference type="ARBA" id="ARBA00022703"/>
    </source>
</evidence>
<keyword evidence="20" id="KW-1090">Inhibition of host innate immune response by virus</keyword>
<evidence type="ECO:0000256" key="22">
    <source>
        <dbReference type="ARBA" id="ARBA00022679"/>
    </source>
</evidence>
<evidence type="ECO:0000256" key="7">
    <source>
        <dbReference type="ARBA" id="ARBA00004482"/>
    </source>
</evidence>
<evidence type="ECO:0000256" key="33">
    <source>
        <dbReference type="ARBA" id="ARBA00022830"/>
    </source>
</evidence>
<dbReference type="Gene3D" id="1.10.820.10">
    <property type="entry name" value="RNA Helicase Chain A , domain 3"/>
    <property type="match status" value="1"/>
</dbReference>
<evidence type="ECO:0000256" key="54">
    <source>
        <dbReference type="ARBA" id="ARBA00023280"/>
    </source>
</evidence>
<dbReference type="GO" id="GO:0055036">
    <property type="term" value="C:virion membrane"/>
    <property type="evidence" value="ECO:0007669"/>
    <property type="project" value="UniProtKB-SubCell"/>
</dbReference>
<keyword evidence="34" id="KW-0067">ATP-binding</keyword>
<dbReference type="GO" id="GO:0039654">
    <property type="term" value="P:fusion of virus membrane with host endosome membrane"/>
    <property type="evidence" value="ECO:0007669"/>
    <property type="project" value="UniProtKB-KW"/>
</dbReference>
<dbReference type="InterPro" id="IPR038170">
    <property type="entry name" value="NS5A_1a_sf"/>
</dbReference>
<dbReference type="InterPro" id="IPR002519">
    <property type="entry name" value="HCV_Env"/>
</dbReference>
<evidence type="ECO:0000256" key="41">
    <source>
        <dbReference type="ARBA" id="ARBA00023039"/>
    </source>
</evidence>
<proteinExistence type="predicted"/>
<dbReference type="Pfam" id="PF01539">
    <property type="entry name" value="HCV_env"/>
    <property type="match status" value="1"/>
</dbReference>
<dbReference type="InterPro" id="IPR009003">
    <property type="entry name" value="Peptidase_S1_PA"/>
</dbReference>
<keyword evidence="14" id="KW-1170">Fusion of virus membrane with host endosomal membrane</keyword>
<dbReference type="InterPro" id="IPR002521">
    <property type="entry name" value="HCV_Core_C"/>
</dbReference>
<evidence type="ECO:0000256" key="23">
    <source>
        <dbReference type="ARBA" id="ARBA00022692"/>
    </source>
</evidence>
<dbReference type="GO" id="GO:0017111">
    <property type="term" value="F:ribonucleoside triphosphate phosphatase activity"/>
    <property type="evidence" value="ECO:0007669"/>
    <property type="project" value="UniProtKB-EC"/>
</dbReference>
<keyword evidence="45 60" id="KW-0472">Membrane</keyword>
<keyword evidence="38" id="KW-0694">RNA-binding</keyword>
<evidence type="ECO:0000256" key="26">
    <source>
        <dbReference type="ARBA" id="ARBA00022723"/>
    </source>
</evidence>
<dbReference type="GO" id="GO:0003723">
    <property type="term" value="F:RNA binding"/>
    <property type="evidence" value="ECO:0007669"/>
    <property type="project" value="UniProtKB-KW"/>
</dbReference>
<evidence type="ECO:0000256" key="37">
    <source>
        <dbReference type="ARBA" id="ARBA00022879"/>
    </source>
</evidence>
<feature type="transmembrane region" description="Helical" evidence="60">
    <location>
        <begin position="151"/>
        <end position="170"/>
    </location>
</feature>
<keyword evidence="37" id="KW-0261">Viral envelope protein</keyword>
<keyword evidence="43" id="KW-0406">Ion transport</keyword>
<keyword evidence="27" id="KW-0547">Nucleotide-binding</keyword>
<keyword evidence="30" id="KW-0347">Helicase</keyword>
<keyword evidence="33" id="KW-1114">Inhibition of host interferon signaling pathway by virus</keyword>
<keyword evidence="22" id="KW-0808">Transferase</keyword>
<dbReference type="GO" id="GO:0003724">
    <property type="term" value="F:RNA helicase activity"/>
    <property type="evidence" value="ECO:0007669"/>
    <property type="project" value="UniProtKB-EC"/>
</dbReference>
<dbReference type="InterPro" id="IPR004109">
    <property type="entry name" value="HepC_NS3_protease"/>
</dbReference>
<dbReference type="GO" id="GO:0006508">
    <property type="term" value="P:proteolysis"/>
    <property type="evidence" value="ECO:0007669"/>
    <property type="project" value="UniProtKB-KW"/>
</dbReference>
<feature type="region of interest" description="Disordered" evidence="59">
    <location>
        <begin position="1"/>
        <end position="31"/>
    </location>
</feature>
<protein>
    <recommendedName>
        <fullName evidence="9">Genome polyprotein</fullName>
    </recommendedName>
</protein>
<dbReference type="InterPro" id="IPR013192">
    <property type="entry name" value="HCV_NS5A_1a"/>
</dbReference>
<evidence type="ECO:0000256" key="29">
    <source>
        <dbReference type="ARBA" id="ARBA00022804"/>
    </source>
</evidence>
<dbReference type="Pfam" id="PF22027">
    <property type="entry name" value="NS3_helicase_C"/>
    <property type="match status" value="1"/>
</dbReference>
<dbReference type="PROSITE" id="PS51822">
    <property type="entry name" value="HV_PV_NS3_PRO"/>
    <property type="match status" value="1"/>
</dbReference>
<evidence type="ECO:0000259" key="61">
    <source>
        <dbReference type="PROSITE" id="PS50507"/>
    </source>
</evidence>
<evidence type="ECO:0000256" key="18">
    <source>
        <dbReference type="ARBA" id="ARBA00022581"/>
    </source>
</evidence>
<keyword evidence="29" id="KW-1161">Viral attachment to host cell</keyword>
<evidence type="ECO:0000256" key="49">
    <source>
        <dbReference type="ARBA" id="ARBA00023184"/>
    </source>
</evidence>
<keyword evidence="51" id="KW-1035">Host cytoplasm</keyword>
<feature type="transmembrane region" description="Helical" evidence="60">
    <location>
        <begin position="594"/>
        <end position="618"/>
    </location>
</feature>
<dbReference type="PROSITE" id="PS51693">
    <property type="entry name" value="HCV_NS2_PRO"/>
    <property type="match status" value="1"/>
</dbReference>
<keyword evidence="52" id="KW-0922">Interferon antiviral system evasion</keyword>
<evidence type="ECO:0000256" key="47">
    <source>
        <dbReference type="ARBA" id="ARBA00023157"/>
    </source>
</evidence>
<dbReference type="GO" id="GO:1990904">
    <property type="term" value="C:ribonucleoprotein complex"/>
    <property type="evidence" value="ECO:0007669"/>
    <property type="project" value="UniProtKB-KW"/>
</dbReference>
<dbReference type="GO" id="GO:0039502">
    <property type="term" value="P:symbiont-mediated suppression of host type I interferon-mediated signaling pathway"/>
    <property type="evidence" value="ECO:0007669"/>
    <property type="project" value="UniProtKB-KW"/>
</dbReference>
<evidence type="ECO:0000256" key="16">
    <source>
        <dbReference type="ARBA" id="ARBA00022561"/>
    </source>
</evidence>
<comment type="subcellular location">
    <subcellularLocation>
        <location evidence="4">Host cytoplasm</location>
    </subcellularLocation>
    <subcellularLocation>
        <location evidence="2">Host endoplasmic reticulum membrane</location>
        <topology evidence="2">Multi-pass membrane protein</topology>
    </subcellularLocation>
    <subcellularLocation>
        <location evidence="5">Host endoplasmic reticulum membrane</location>
        <topology evidence="5">Peripheral membrane protein</topology>
    </subcellularLocation>
    <subcellularLocation>
        <location evidence="7">Host endoplasmic reticulum membrane</location>
        <topology evidence="7">Single-pass type I membrane protein</topology>
    </subcellularLocation>
    <subcellularLocation>
        <location evidence="6">Host lipid droplet</location>
    </subcellularLocation>
    <subcellularLocation>
        <location evidence="3">Host mitochondrion</location>
    </subcellularLocation>
    <subcellularLocation>
        <location evidence="1">Host nucleus</location>
    </subcellularLocation>
    <subcellularLocation>
        <location evidence="8">Virion membrane</location>
        <topology evidence="8">Single-pass type I membrane protein</topology>
    </subcellularLocation>
</comment>
<dbReference type="InterPro" id="IPR011492">
    <property type="entry name" value="Flavi_DEAD"/>
</dbReference>
<keyword evidence="67" id="KW-1185">Reference proteome</keyword>
<evidence type="ECO:0000256" key="8">
    <source>
        <dbReference type="ARBA" id="ARBA00004563"/>
    </source>
</evidence>
<keyword evidence="35" id="KW-0946">Virion</keyword>
<dbReference type="Gene3D" id="3.40.50.300">
    <property type="entry name" value="P-loop containing nucleotide triphosphate hydrolases"/>
    <property type="match status" value="2"/>
</dbReference>
<keyword evidence="24" id="KW-0548">Nucleotidyltransferase</keyword>
<keyword evidence="46" id="KW-1045">Host mitochondrion</keyword>
<reference evidence="66 67" key="1">
    <citation type="journal article" date="2013" name="PLoS Pathog.">
        <title>Evidence for novel hepaciviruses in rodents.</title>
        <authorList>
            <person name="Drexler J.F."/>
            <person name="Corman V.M."/>
            <person name="Muller M.A."/>
            <person name="Lukashev A.N."/>
            <person name="Gmyl A."/>
            <person name="Drosten C."/>
        </authorList>
    </citation>
    <scope>NUCLEOTIDE SEQUENCE [LARGE SCALE GENOMIC DNA]</scope>
    <source>
        <strain evidence="66">Hepacivirus/SAR-3/RSA/2008</strain>
    </source>
</reference>
<evidence type="ECO:0000256" key="6">
    <source>
        <dbReference type="ARBA" id="ARBA00004338"/>
    </source>
</evidence>
<feature type="domain" description="Helicase C-terminal" evidence="63">
    <location>
        <begin position="1222"/>
        <end position="1391"/>
    </location>
</feature>
<keyword evidence="16" id="KW-0167">Capsid protein</keyword>
<feature type="transmembrane region" description="Helical" evidence="60">
    <location>
        <begin position="651"/>
        <end position="670"/>
    </location>
</feature>
<dbReference type="Proteomes" id="UP000118409">
    <property type="component" value="Segment"/>
</dbReference>
<dbReference type="InterPro" id="IPR002518">
    <property type="entry name" value="HCV_NS2"/>
</dbReference>
<dbReference type="InterPro" id="IPR043128">
    <property type="entry name" value="Rev_trsase/Diguanyl_cyclase"/>
</dbReference>
<keyword evidence="54" id="KW-0899">Viral immunoevasion</keyword>
<dbReference type="GO" id="GO:0042025">
    <property type="term" value="C:host cell nucleus"/>
    <property type="evidence" value="ECO:0007669"/>
    <property type="project" value="UniProtKB-SubCell"/>
</dbReference>
<dbReference type="GO" id="GO:0015267">
    <property type="term" value="F:channel activity"/>
    <property type="evidence" value="ECO:0007669"/>
    <property type="project" value="UniProtKB-KW"/>
</dbReference>
<dbReference type="Pfam" id="PF02907">
    <property type="entry name" value="Peptidase_S29"/>
    <property type="match status" value="1"/>
</dbReference>
<evidence type="ECO:0000256" key="56">
    <source>
        <dbReference type="ARBA" id="ARBA00023303"/>
    </source>
</evidence>
<feature type="domain" description="Helicase ATP-binding" evidence="62">
    <location>
        <begin position="1073"/>
        <end position="1223"/>
    </location>
</feature>
<keyword evidence="23 60" id="KW-0812">Transmembrane</keyword>
<evidence type="ECO:0000313" key="67">
    <source>
        <dbReference type="Proteomes" id="UP000118409"/>
    </source>
</evidence>
<evidence type="ECO:0000256" key="46">
    <source>
        <dbReference type="ARBA" id="ARBA00023147"/>
    </source>
</evidence>
<comment type="catalytic activity">
    <reaction evidence="57">
        <text>a ribonucleoside 5'-triphosphate + H2O = a ribonucleoside 5'-diphosphate + phosphate + H(+)</text>
        <dbReference type="Rhea" id="RHEA:23680"/>
        <dbReference type="ChEBI" id="CHEBI:15377"/>
        <dbReference type="ChEBI" id="CHEBI:15378"/>
        <dbReference type="ChEBI" id="CHEBI:43474"/>
        <dbReference type="ChEBI" id="CHEBI:57930"/>
        <dbReference type="ChEBI" id="CHEBI:61557"/>
        <dbReference type="EC" id="3.6.1.15"/>
    </reaction>
</comment>
<evidence type="ECO:0000256" key="31">
    <source>
        <dbReference type="ARBA" id="ARBA00022807"/>
    </source>
</evidence>
<feature type="domain" description="RdRp catalytic" evidence="61">
    <location>
        <begin position="2409"/>
        <end position="2526"/>
    </location>
</feature>
<dbReference type="Gene3D" id="3.30.160.890">
    <property type="entry name" value="Hepatitis C virus envelope glycoprotein E1, chain C"/>
    <property type="match status" value="1"/>
</dbReference>
<evidence type="ECO:0000256" key="13">
    <source>
        <dbReference type="ARBA" id="ARBA00022506"/>
    </source>
</evidence>
<dbReference type="GO" id="GO:0039694">
    <property type="term" value="P:viral RNA genome replication"/>
    <property type="evidence" value="ECO:0007669"/>
    <property type="project" value="InterPro"/>
</dbReference>
<feature type="region of interest" description="Disordered" evidence="59">
    <location>
        <begin position="2137"/>
        <end position="2163"/>
    </location>
</feature>
<dbReference type="GO" id="GO:0004197">
    <property type="term" value="F:cysteine-type endopeptidase activity"/>
    <property type="evidence" value="ECO:0007669"/>
    <property type="project" value="InterPro"/>
</dbReference>
<evidence type="ECO:0000256" key="40">
    <source>
        <dbReference type="ARBA" id="ARBA00022989"/>
    </source>
</evidence>
<dbReference type="InterPro" id="IPR001650">
    <property type="entry name" value="Helicase_C-like"/>
</dbReference>